<accession>A0ABX8S9F8</accession>
<dbReference type="Proteomes" id="UP000887023">
    <property type="component" value="Chromosome"/>
</dbReference>
<evidence type="ECO:0000256" key="4">
    <source>
        <dbReference type="ARBA" id="ARBA00022723"/>
    </source>
</evidence>
<evidence type="ECO:0000256" key="2">
    <source>
        <dbReference type="ARBA" id="ARBA00009959"/>
    </source>
</evidence>
<evidence type="ECO:0000256" key="3">
    <source>
        <dbReference type="ARBA" id="ARBA00022722"/>
    </source>
</evidence>
<proteinExistence type="inferred from homology"/>
<name>A0ABX8S9F8_9ACTN</name>
<organism evidence="10 11">
    <name type="scientific">Skermania pinensis</name>
    <dbReference type="NCBI Taxonomy" id="39122"/>
    <lineage>
        <taxon>Bacteria</taxon>
        <taxon>Bacillati</taxon>
        <taxon>Actinomycetota</taxon>
        <taxon>Actinomycetes</taxon>
        <taxon>Mycobacteriales</taxon>
        <taxon>Gordoniaceae</taxon>
        <taxon>Skermania</taxon>
    </lineage>
</organism>
<keyword evidence="4 9" id="KW-0479">Metal-binding</keyword>
<evidence type="ECO:0000256" key="7">
    <source>
        <dbReference type="ARBA" id="ARBA00022842"/>
    </source>
</evidence>
<dbReference type="InterPro" id="IPR019199">
    <property type="entry name" value="Virulence_VapD/CRISPR_Cas2"/>
</dbReference>
<dbReference type="RefSeq" id="WP_066466673.1">
    <property type="nucleotide sequence ID" value="NZ_CBCRUZ010000003.1"/>
</dbReference>
<dbReference type="PANTHER" id="PTHR34405">
    <property type="entry name" value="CRISPR-ASSOCIATED ENDORIBONUCLEASE CAS2"/>
    <property type="match status" value="1"/>
</dbReference>
<comment type="subunit">
    <text evidence="9">Homodimer, forms a heterotetramer with a Cas1 homodimer.</text>
</comment>
<evidence type="ECO:0000256" key="5">
    <source>
        <dbReference type="ARBA" id="ARBA00022759"/>
    </source>
</evidence>
<comment type="cofactor">
    <cofactor evidence="1 9">
        <name>Mg(2+)</name>
        <dbReference type="ChEBI" id="CHEBI:18420"/>
    </cofactor>
</comment>
<keyword evidence="7 9" id="KW-0460">Magnesium</keyword>
<evidence type="ECO:0000313" key="10">
    <source>
        <dbReference type="EMBL" id="QXQ14500.1"/>
    </source>
</evidence>
<dbReference type="EMBL" id="CP079105">
    <property type="protein sequence ID" value="QXQ14500.1"/>
    <property type="molecule type" value="Genomic_DNA"/>
</dbReference>
<keyword evidence="11" id="KW-1185">Reference proteome</keyword>
<keyword evidence="5 9" id="KW-0255">Endonuclease</keyword>
<protein>
    <recommendedName>
        <fullName evidence="9">CRISPR-associated endoribonuclease Cas2</fullName>
        <ecNumber evidence="9">3.1.-.-</ecNumber>
    </recommendedName>
</protein>
<dbReference type="HAMAP" id="MF_01471">
    <property type="entry name" value="Cas2"/>
    <property type="match status" value="1"/>
</dbReference>
<keyword evidence="8 9" id="KW-0051">Antiviral defense</keyword>
<dbReference type="EC" id="3.1.-.-" evidence="9"/>
<dbReference type="PANTHER" id="PTHR34405:SF3">
    <property type="entry name" value="CRISPR-ASSOCIATED ENDORIBONUCLEASE CAS2 3"/>
    <property type="match status" value="1"/>
</dbReference>
<comment type="similarity">
    <text evidence="2 9">Belongs to the CRISPR-associated endoribonuclease Cas2 protein family.</text>
</comment>
<dbReference type="CDD" id="cd09725">
    <property type="entry name" value="Cas2_I_II_III"/>
    <property type="match status" value="1"/>
</dbReference>
<evidence type="ECO:0000313" key="11">
    <source>
        <dbReference type="Proteomes" id="UP000887023"/>
    </source>
</evidence>
<dbReference type="InterPro" id="IPR021127">
    <property type="entry name" value="CRISPR_associated_Cas2"/>
</dbReference>
<dbReference type="SUPFAM" id="SSF143430">
    <property type="entry name" value="TTP0101/SSO1404-like"/>
    <property type="match status" value="1"/>
</dbReference>
<dbReference type="Gene3D" id="3.30.70.240">
    <property type="match status" value="1"/>
</dbReference>
<evidence type="ECO:0000256" key="1">
    <source>
        <dbReference type="ARBA" id="ARBA00001946"/>
    </source>
</evidence>
<feature type="binding site" evidence="9">
    <location>
        <position position="10"/>
    </location>
    <ligand>
        <name>Mg(2+)</name>
        <dbReference type="ChEBI" id="CHEBI:18420"/>
        <note>catalytic</note>
    </ligand>
</feature>
<dbReference type="NCBIfam" id="TIGR01573">
    <property type="entry name" value="cas2"/>
    <property type="match status" value="1"/>
</dbReference>
<comment type="function">
    <text evidence="9">CRISPR (clustered regularly interspaced short palindromic repeat), is an adaptive immune system that provides protection against mobile genetic elements (viruses, transposable elements and conjugative plasmids). CRISPR clusters contain sequences complementary to antecedent mobile elements and target invading nucleic acids. CRISPR clusters are transcribed and processed into CRISPR RNA (crRNA). Functions as a ssRNA-specific endoribonuclease. Involved in the integration of spacer DNA into the CRISPR cassette.</text>
</comment>
<evidence type="ECO:0000256" key="6">
    <source>
        <dbReference type="ARBA" id="ARBA00022801"/>
    </source>
</evidence>
<keyword evidence="3 9" id="KW-0540">Nuclease</keyword>
<dbReference type="Pfam" id="PF09827">
    <property type="entry name" value="CRISPR_Cas2"/>
    <property type="match status" value="1"/>
</dbReference>
<keyword evidence="6 9" id="KW-0378">Hydrolase</keyword>
<sequence>MALTVLAAYDIPVDRRRARLAALLQSWGDRIQLSVFLCTIEDDQLGVLRDTIAAIIDPDEDSVFLVRQCKDCWSGVINLGQSEPPRDDPFWGVF</sequence>
<reference evidence="10" key="1">
    <citation type="submission" date="2021-07" db="EMBL/GenBank/DDBJ databases">
        <title>Candidatus Kaistella beijingensis sp. nov. isolated from a municipal wastewater treatment plant is involved in sludge foaming.</title>
        <authorList>
            <person name="Song Y."/>
            <person name="Liu S.-J."/>
        </authorList>
    </citation>
    <scope>NUCLEOTIDE SEQUENCE</scope>
    <source>
        <strain evidence="10">DSM 43998</strain>
    </source>
</reference>
<dbReference type="GO" id="GO:0004519">
    <property type="term" value="F:endonuclease activity"/>
    <property type="evidence" value="ECO:0007669"/>
    <property type="project" value="UniProtKB-KW"/>
</dbReference>
<evidence type="ECO:0000256" key="9">
    <source>
        <dbReference type="HAMAP-Rule" id="MF_01471"/>
    </source>
</evidence>
<evidence type="ECO:0000256" key="8">
    <source>
        <dbReference type="ARBA" id="ARBA00023118"/>
    </source>
</evidence>
<gene>
    <name evidence="9 10" type="primary">cas2</name>
    <name evidence="10" type="ORF">KV203_03580</name>
</gene>